<sequence>RGVVTLFNAVRKHQKGMEKKVKEAGGLERKRAKVLSSVTKKDFISMLRGEEDATLTRSGPGRTAPQAKKTLKKTRSGPSWNILREDFMMGAKMKDWDKESVSSASGGDGEPMDELDSDS</sequence>
<evidence type="ECO:0000256" key="2">
    <source>
        <dbReference type="ARBA" id="ARBA00017475"/>
    </source>
</evidence>
<dbReference type="GO" id="GO:0000460">
    <property type="term" value="P:maturation of 5.8S rRNA"/>
    <property type="evidence" value="ECO:0007669"/>
    <property type="project" value="TreeGrafter"/>
</dbReference>
<feature type="compositionally biased region" description="Acidic residues" evidence="3">
    <location>
        <begin position="110"/>
        <end position="119"/>
    </location>
</feature>
<evidence type="ECO:0000256" key="3">
    <source>
        <dbReference type="SAM" id="MobiDB-lite"/>
    </source>
</evidence>
<accession>S4R7Y5</accession>
<dbReference type="HOGENOM" id="CLU_146406_0_0_1"/>
<dbReference type="InterPro" id="IPR012459">
    <property type="entry name" value="Rrp15"/>
</dbReference>
<dbReference type="Pfam" id="PF07890">
    <property type="entry name" value="Rrp15p"/>
    <property type="match status" value="1"/>
</dbReference>
<comment type="similarity">
    <text evidence="1">Belongs to the RRP15 family.</text>
</comment>
<dbReference type="GO" id="GO:0000470">
    <property type="term" value="P:maturation of LSU-rRNA"/>
    <property type="evidence" value="ECO:0007669"/>
    <property type="project" value="TreeGrafter"/>
</dbReference>
<feature type="region of interest" description="Disordered" evidence="3">
    <location>
        <begin position="94"/>
        <end position="119"/>
    </location>
</feature>
<evidence type="ECO:0000256" key="1">
    <source>
        <dbReference type="ARBA" id="ARBA00007462"/>
    </source>
</evidence>
<dbReference type="Ensembl" id="ENSPMAT00000001321.1">
    <property type="protein sequence ID" value="ENSPMAP00000001315.1"/>
    <property type="gene ID" value="ENSPMAG00000001189.1"/>
</dbReference>
<dbReference type="OMA" id="RNDQSAF"/>
<reference evidence="4" key="2">
    <citation type="submission" date="2025-09" db="UniProtKB">
        <authorList>
            <consortium name="Ensembl"/>
        </authorList>
    </citation>
    <scope>IDENTIFICATION</scope>
</reference>
<dbReference type="GO" id="GO:0030687">
    <property type="term" value="C:preribosome, large subunit precursor"/>
    <property type="evidence" value="ECO:0007669"/>
    <property type="project" value="TreeGrafter"/>
</dbReference>
<evidence type="ECO:0000313" key="4">
    <source>
        <dbReference type="Ensembl" id="ENSPMAP00000001315.1"/>
    </source>
</evidence>
<dbReference type="PANTHER" id="PTHR13245:SF14">
    <property type="entry name" value="RRP15-LIKE PROTEIN"/>
    <property type="match status" value="1"/>
</dbReference>
<feature type="region of interest" description="Disordered" evidence="3">
    <location>
        <begin position="52"/>
        <end position="78"/>
    </location>
</feature>
<dbReference type="PANTHER" id="PTHR13245">
    <property type="entry name" value="RRP15-LIKE PROTEIN"/>
    <property type="match status" value="1"/>
</dbReference>
<dbReference type="STRING" id="7757.ENSPMAP00000001315"/>
<reference evidence="4" key="1">
    <citation type="submission" date="2025-08" db="UniProtKB">
        <authorList>
            <consortium name="Ensembl"/>
        </authorList>
    </citation>
    <scope>IDENTIFICATION</scope>
</reference>
<proteinExistence type="inferred from homology"/>
<organism evidence="4">
    <name type="scientific">Petromyzon marinus</name>
    <name type="common">Sea lamprey</name>
    <dbReference type="NCBI Taxonomy" id="7757"/>
    <lineage>
        <taxon>Eukaryota</taxon>
        <taxon>Metazoa</taxon>
        <taxon>Chordata</taxon>
        <taxon>Craniata</taxon>
        <taxon>Vertebrata</taxon>
        <taxon>Cyclostomata</taxon>
        <taxon>Hyperoartia</taxon>
        <taxon>Petromyzontiformes</taxon>
        <taxon>Petromyzontidae</taxon>
        <taxon>Petromyzon</taxon>
    </lineage>
</organism>
<dbReference type="GeneTree" id="ENSGT00390000001960"/>
<dbReference type="AlphaFoldDB" id="S4R7Y5"/>
<protein>
    <recommendedName>
        <fullName evidence="2">RRP15-like protein</fullName>
    </recommendedName>
</protein>
<name>S4R7Y5_PETMA</name>